<protein>
    <recommendedName>
        <fullName evidence="3">DUF946 domain-containing protein</fullName>
    </recommendedName>
</protein>
<dbReference type="HOGENOM" id="CLU_113823_0_0_1"/>
<reference evidence="2" key="2">
    <citation type="submission" date="2015-01" db="EMBL/GenBank/DDBJ databases">
        <title>Evolutionary Origins and Diversification of the Mycorrhizal Mutualists.</title>
        <authorList>
            <consortium name="DOE Joint Genome Institute"/>
            <consortium name="Mycorrhizal Genomics Consortium"/>
            <person name="Kohler A."/>
            <person name="Kuo A."/>
            <person name="Nagy L.G."/>
            <person name="Floudas D."/>
            <person name="Copeland A."/>
            <person name="Barry K.W."/>
            <person name="Cichocki N."/>
            <person name="Veneault-Fourrey C."/>
            <person name="LaButti K."/>
            <person name="Lindquist E.A."/>
            <person name="Lipzen A."/>
            <person name="Lundell T."/>
            <person name="Morin E."/>
            <person name="Murat C."/>
            <person name="Riley R."/>
            <person name="Ohm R."/>
            <person name="Sun H."/>
            <person name="Tunlid A."/>
            <person name="Henrissat B."/>
            <person name="Grigoriev I.V."/>
            <person name="Hibbett D.S."/>
            <person name="Martin F."/>
        </authorList>
    </citation>
    <scope>NUCLEOTIDE SEQUENCE [LARGE SCALE GENOMIC DNA]</scope>
    <source>
        <strain evidence="2">F 1598</strain>
    </source>
</reference>
<sequence>MAVPTPRLRVQTVPFSALLNNDAGSGADKNLASWKPDKRFVHFGWYYLGPAATNGSNDAYGLVVNEIVPGTLGQVNDWVQVWSDAGSGNGTDFSLWRGIPDNPAHVVLGGIFVRSHNKPTIDESRYIRTIDKDMLVTAKATPEIWNDMGSGARADGAVWGISTAGNTKAINTGAFIPVQGYNNPPGVAYALDSTKVTVVGQENDVDVQDP</sequence>
<keyword evidence="2" id="KW-1185">Reference proteome</keyword>
<accession>A0A0C3FYN5</accession>
<dbReference type="InParanoid" id="A0A0C3FYN5"/>
<evidence type="ECO:0000313" key="1">
    <source>
        <dbReference type="EMBL" id="KIM83366.1"/>
    </source>
</evidence>
<dbReference type="Proteomes" id="UP000054166">
    <property type="component" value="Unassembled WGS sequence"/>
</dbReference>
<reference evidence="1 2" key="1">
    <citation type="submission" date="2014-04" db="EMBL/GenBank/DDBJ databases">
        <authorList>
            <consortium name="DOE Joint Genome Institute"/>
            <person name="Kuo A."/>
            <person name="Tarkka M."/>
            <person name="Buscot F."/>
            <person name="Kohler A."/>
            <person name="Nagy L.G."/>
            <person name="Floudas D."/>
            <person name="Copeland A."/>
            <person name="Barry K.W."/>
            <person name="Cichocki N."/>
            <person name="Veneault-Fourrey C."/>
            <person name="LaButti K."/>
            <person name="Lindquist E.A."/>
            <person name="Lipzen A."/>
            <person name="Lundell T."/>
            <person name="Morin E."/>
            <person name="Murat C."/>
            <person name="Sun H."/>
            <person name="Tunlid A."/>
            <person name="Henrissat B."/>
            <person name="Grigoriev I.V."/>
            <person name="Hibbett D.S."/>
            <person name="Martin F."/>
            <person name="Nordberg H.P."/>
            <person name="Cantor M.N."/>
            <person name="Hua S.X."/>
        </authorList>
    </citation>
    <scope>NUCLEOTIDE SEQUENCE [LARGE SCALE GENOMIC DNA]</scope>
    <source>
        <strain evidence="1 2">F 1598</strain>
    </source>
</reference>
<organism evidence="1 2">
    <name type="scientific">Piloderma croceum (strain F 1598)</name>
    <dbReference type="NCBI Taxonomy" id="765440"/>
    <lineage>
        <taxon>Eukaryota</taxon>
        <taxon>Fungi</taxon>
        <taxon>Dikarya</taxon>
        <taxon>Basidiomycota</taxon>
        <taxon>Agaricomycotina</taxon>
        <taxon>Agaricomycetes</taxon>
        <taxon>Agaricomycetidae</taxon>
        <taxon>Atheliales</taxon>
        <taxon>Atheliaceae</taxon>
        <taxon>Piloderma</taxon>
    </lineage>
</organism>
<dbReference type="OrthoDB" id="2791787at2759"/>
<name>A0A0C3FYN5_PILCF</name>
<proteinExistence type="predicted"/>
<evidence type="ECO:0008006" key="3">
    <source>
        <dbReference type="Google" id="ProtNLM"/>
    </source>
</evidence>
<evidence type="ECO:0000313" key="2">
    <source>
        <dbReference type="Proteomes" id="UP000054166"/>
    </source>
</evidence>
<dbReference type="AlphaFoldDB" id="A0A0C3FYN5"/>
<dbReference type="EMBL" id="KN832991">
    <property type="protein sequence ID" value="KIM83366.1"/>
    <property type="molecule type" value="Genomic_DNA"/>
</dbReference>
<gene>
    <name evidence="1" type="ORF">PILCRDRAFT_97217</name>
</gene>